<organism evidence="1 2">
    <name type="scientific">Atta colombica</name>
    <dbReference type="NCBI Taxonomy" id="520822"/>
    <lineage>
        <taxon>Eukaryota</taxon>
        <taxon>Metazoa</taxon>
        <taxon>Ecdysozoa</taxon>
        <taxon>Arthropoda</taxon>
        <taxon>Hexapoda</taxon>
        <taxon>Insecta</taxon>
        <taxon>Pterygota</taxon>
        <taxon>Neoptera</taxon>
        <taxon>Endopterygota</taxon>
        <taxon>Hymenoptera</taxon>
        <taxon>Apocrita</taxon>
        <taxon>Aculeata</taxon>
        <taxon>Formicoidea</taxon>
        <taxon>Formicidae</taxon>
        <taxon>Myrmicinae</taxon>
        <taxon>Atta</taxon>
    </lineage>
</organism>
<reference evidence="1 2" key="1">
    <citation type="submission" date="2015-09" db="EMBL/GenBank/DDBJ databases">
        <title>Atta colombica WGS genome.</title>
        <authorList>
            <person name="Nygaard S."/>
            <person name="Hu H."/>
            <person name="Boomsma J."/>
            <person name="Zhang G."/>
        </authorList>
    </citation>
    <scope>NUCLEOTIDE SEQUENCE [LARGE SCALE GENOMIC DNA]</scope>
    <source>
        <strain evidence="1">Treedump-2</strain>
        <tissue evidence="1">Whole body</tissue>
    </source>
</reference>
<proteinExistence type="predicted"/>
<dbReference type="AlphaFoldDB" id="A0A195AZQ0"/>
<protein>
    <submittedName>
        <fullName evidence="1">Uncharacterized protein</fullName>
    </submittedName>
</protein>
<accession>A0A195AZQ0</accession>
<evidence type="ECO:0000313" key="1">
    <source>
        <dbReference type="EMBL" id="KYM77510.1"/>
    </source>
</evidence>
<evidence type="ECO:0000313" key="2">
    <source>
        <dbReference type="Proteomes" id="UP000078540"/>
    </source>
</evidence>
<keyword evidence="2" id="KW-1185">Reference proteome</keyword>
<gene>
    <name evidence="1" type="ORF">ALC53_12004</name>
</gene>
<name>A0A195AZQ0_9HYME</name>
<dbReference type="EMBL" id="KQ976697">
    <property type="protein sequence ID" value="KYM77510.1"/>
    <property type="molecule type" value="Genomic_DNA"/>
</dbReference>
<dbReference type="Proteomes" id="UP000078540">
    <property type="component" value="Unassembled WGS sequence"/>
</dbReference>
<sequence length="181" mass="20050">MKRIVEVFDLAVNARYHKAATTIFIGVCLQGMSILLEICITTYCSTILHFKSALSRSFMQFVLDNASTSTLSKFQSLEDIQCIMPFNNITVFEPIAKWTAMPSAVEMAKAGKIKLRQYENVMKNWIEGSFIGSCGYIMAGSGLKELLNVINSLGKMLIGHAYSRALTGYVLVQAALAKLIF</sequence>